<proteinExistence type="predicted"/>
<accession>A0ABS8C6F4</accession>
<keyword evidence="2" id="KW-1185">Reference proteome</keyword>
<name>A0ABS8C6F4_9ALTE</name>
<comment type="caution">
    <text evidence="1">The sequence shown here is derived from an EMBL/GenBank/DDBJ whole genome shotgun (WGS) entry which is preliminary data.</text>
</comment>
<evidence type="ECO:0000313" key="1">
    <source>
        <dbReference type="EMBL" id="MCB5227913.1"/>
    </source>
</evidence>
<dbReference type="EMBL" id="JAEINI020000011">
    <property type="protein sequence ID" value="MCB5227913.1"/>
    <property type="molecule type" value="Genomic_DNA"/>
</dbReference>
<dbReference type="Proteomes" id="UP000633814">
    <property type="component" value="Unassembled WGS sequence"/>
</dbReference>
<protein>
    <submittedName>
        <fullName evidence="1">Uncharacterized protein</fullName>
    </submittedName>
</protein>
<reference evidence="1 2" key="1">
    <citation type="submission" date="2021-10" db="EMBL/GenBank/DDBJ databases">
        <title>Alishewanella koreense sp. nov. isolated from seawater of southwestern coast in South Korea and the proposal for the reclassification of Rheinheimera perlucida and Rheinheimera tuosuensis as Arsukibacterium perlucida and Arsukibacterium tuosuensis.</title>
        <authorList>
            <person name="Kim K.H."/>
            <person name="Ruan W."/>
            <person name="Kim K.R."/>
            <person name="Baek J.H."/>
            <person name="Jeon C.O."/>
        </authorList>
    </citation>
    <scope>NUCLEOTIDE SEQUENCE [LARGE SCALE GENOMIC DNA]</scope>
    <source>
        <strain evidence="1 2">16-MA</strain>
    </source>
</reference>
<dbReference type="RefSeq" id="WP_226751976.1">
    <property type="nucleotide sequence ID" value="NZ_JAEINI020000011.1"/>
</dbReference>
<organism evidence="1 2">
    <name type="scientific">Alishewanella maricola</name>
    <dbReference type="NCBI Taxonomy" id="2795740"/>
    <lineage>
        <taxon>Bacteria</taxon>
        <taxon>Pseudomonadati</taxon>
        <taxon>Pseudomonadota</taxon>
        <taxon>Gammaproteobacteria</taxon>
        <taxon>Alteromonadales</taxon>
        <taxon>Alteromonadaceae</taxon>
        <taxon>Alishewanella</taxon>
    </lineage>
</organism>
<evidence type="ECO:0000313" key="2">
    <source>
        <dbReference type="Proteomes" id="UP000633814"/>
    </source>
</evidence>
<gene>
    <name evidence="1" type="ORF">JAO78_013930</name>
</gene>
<sequence>MRKSLFWVLLALIAVFSAFQVGKWVGKNMALPMPDQSPAPTTSSSTDRTTIPNSALASTVKALPDTVNKTTDTPEANDFTRTVEPFDLRQVLQQPDGSTSIELNQAFMAQSNEQLQEAMWDLEQHITQTSSYDRQKRLQQRLQAAQVGQLQQLNCSDSLCMALLTFNDATAQKAASLTLGLLSLQEQGQSTLLQKNTAQHYATFLILYGWS</sequence>